<dbReference type="PROSITE" id="PS51184">
    <property type="entry name" value="JMJC"/>
    <property type="match status" value="1"/>
</dbReference>
<gene>
    <name evidence="2" type="ORF">A4X13_0g4641</name>
</gene>
<comment type="caution">
    <text evidence="2">The sequence shown here is derived from an EMBL/GenBank/DDBJ whole genome shotgun (WGS) entry which is preliminary data.</text>
</comment>
<protein>
    <recommendedName>
        <fullName evidence="1">JmjC domain-containing protein</fullName>
    </recommendedName>
</protein>
<evidence type="ECO:0000259" key="1">
    <source>
        <dbReference type="PROSITE" id="PS51184"/>
    </source>
</evidence>
<keyword evidence="3" id="KW-1185">Reference proteome</keyword>
<feature type="domain" description="JmjC" evidence="1">
    <location>
        <begin position="315"/>
        <end position="560"/>
    </location>
</feature>
<dbReference type="Proteomes" id="UP000077521">
    <property type="component" value="Unassembled WGS sequence"/>
</dbReference>
<dbReference type="EMBL" id="LWDF02000315">
    <property type="protein sequence ID" value="KAE8250530.1"/>
    <property type="molecule type" value="Genomic_DNA"/>
</dbReference>
<evidence type="ECO:0000313" key="3">
    <source>
        <dbReference type="Proteomes" id="UP000077521"/>
    </source>
</evidence>
<dbReference type="Gene3D" id="2.60.120.650">
    <property type="entry name" value="Cupin"/>
    <property type="match status" value="1"/>
</dbReference>
<reference evidence="2" key="2">
    <citation type="journal article" date="2019" name="IMA Fungus">
        <title>Genome sequencing and comparison of five Tilletia species to identify candidate genes for the detection of regulated species infecting wheat.</title>
        <authorList>
            <person name="Nguyen H.D.T."/>
            <person name="Sultana T."/>
            <person name="Kesanakurti P."/>
            <person name="Hambleton S."/>
        </authorList>
    </citation>
    <scope>NUCLEOTIDE SEQUENCE</scope>
    <source>
        <strain evidence="2">DAOMC 236416</strain>
    </source>
</reference>
<dbReference type="AlphaFoldDB" id="A0A8T8SYA8"/>
<evidence type="ECO:0000313" key="2">
    <source>
        <dbReference type="EMBL" id="KAE8250530.1"/>
    </source>
</evidence>
<dbReference type="InterPro" id="IPR003347">
    <property type="entry name" value="JmjC_dom"/>
</dbReference>
<organism evidence="2 3">
    <name type="scientific">Tilletia indica</name>
    <dbReference type="NCBI Taxonomy" id="43049"/>
    <lineage>
        <taxon>Eukaryota</taxon>
        <taxon>Fungi</taxon>
        <taxon>Dikarya</taxon>
        <taxon>Basidiomycota</taxon>
        <taxon>Ustilaginomycotina</taxon>
        <taxon>Exobasidiomycetes</taxon>
        <taxon>Tilletiales</taxon>
        <taxon>Tilletiaceae</taxon>
        <taxon>Tilletia</taxon>
    </lineage>
</organism>
<feature type="non-terminal residue" evidence="2">
    <location>
        <position position="1"/>
    </location>
</feature>
<name>A0A8T8SYA8_9BASI</name>
<reference evidence="2" key="1">
    <citation type="submission" date="2016-04" db="EMBL/GenBank/DDBJ databases">
        <authorList>
            <person name="Nguyen H.D."/>
            <person name="Samba Siva P."/>
            <person name="Cullis J."/>
            <person name="Levesque C.A."/>
            <person name="Hambleton S."/>
        </authorList>
    </citation>
    <scope>NUCLEOTIDE SEQUENCE</scope>
    <source>
        <strain evidence="2">DAOMC 236416</strain>
    </source>
</reference>
<sequence length="674" mass="74171">EGPAPTPLQQMLDRDSLEAEAMVAVLGRDMLPVLCRELDHAMEKQAFGRAGDVDDFGIVTGGARCDHCSHFFIGSFQCSECGRELCHNCFDIVAGGGTISLRQTRESVLGCLPRKDGDGYLQHAAQHFFPVARISAEVLSMDVTIAKGVSIPFQARADSWLQEAALKRWSTESGFTWGESNMYRNFFGVGVRTVMLSPMLTPAAQEQLVARALLQTDGPSVLRLEQALGLSDEQLRRVMKADTILPAKFDTPKGATKMGKLKWSEVCDILLADPKKRSFLDVRDFPKDGELADYAAGLTQAFYALSLFPHMPKSNEDTRMTTLDRHPDLLQWVEYNPCRDAQSKIYAATELERGNRANTALHVDEAGAINTCVWTYEDKPQVKHIGETENFHDPGRRHPLFSPVFPEGGRPDLPGEPILPGEEATVGAAFRENIQKVFLKGEDRGSVAAIWTVFPKCARPFMQVAADRLAAEGRTDENASGTVLFNHQFDASKAFVEFLIEEGGKECAPFVIFQRVGETVVIPPGFPHQVANIQPSLKVAKDLIPFNSIPELLLVQKERAQAAKSGATNGQDACMLLPTLYNAWRAGSAFQFESLARSDVQPVIEGQNMEMISRARAQEGRVAQIEADAQRGGAARGAAEQTSREVQTVREALLEFGQDISRGFKRLADTLDTQ</sequence>
<accession>A0A8T8SYA8</accession>
<dbReference type="SUPFAM" id="SSF51197">
    <property type="entry name" value="Clavaminate synthase-like"/>
    <property type="match status" value="1"/>
</dbReference>
<dbReference type="SMART" id="SM00558">
    <property type="entry name" value="JmjC"/>
    <property type="match status" value="1"/>
</dbReference>
<proteinExistence type="predicted"/>